<sequence length="51" mass="5744">MHQIQILVCFHTSFFYGLIPVTTTLRSVVKLDQNYCLAGGGRDPAIQFCHC</sequence>
<dbReference type="Proteomes" id="UP000287651">
    <property type="component" value="Unassembled WGS sequence"/>
</dbReference>
<comment type="caution">
    <text evidence="1">The sequence shown here is derived from an EMBL/GenBank/DDBJ whole genome shotgun (WGS) entry which is preliminary data.</text>
</comment>
<reference evidence="1 2" key="1">
    <citation type="journal article" date="2014" name="Agronomy (Basel)">
        <title>A Draft Genome Sequence for Ensete ventricosum, the Drought-Tolerant Tree Against Hunger.</title>
        <authorList>
            <person name="Harrison J."/>
            <person name="Moore K.A."/>
            <person name="Paszkiewicz K."/>
            <person name="Jones T."/>
            <person name="Grant M."/>
            <person name="Ambacheew D."/>
            <person name="Muzemil S."/>
            <person name="Studholme D.J."/>
        </authorList>
    </citation>
    <scope>NUCLEOTIDE SEQUENCE [LARGE SCALE GENOMIC DNA]</scope>
</reference>
<dbReference type="AlphaFoldDB" id="A0A444ENJ3"/>
<gene>
    <name evidence="1" type="ORF">B296_00017654</name>
</gene>
<accession>A0A444ENJ3</accession>
<protein>
    <submittedName>
        <fullName evidence="1">Uncharacterized protein</fullName>
    </submittedName>
</protein>
<organism evidence="1 2">
    <name type="scientific">Ensete ventricosum</name>
    <name type="common">Abyssinian banana</name>
    <name type="synonym">Musa ensete</name>
    <dbReference type="NCBI Taxonomy" id="4639"/>
    <lineage>
        <taxon>Eukaryota</taxon>
        <taxon>Viridiplantae</taxon>
        <taxon>Streptophyta</taxon>
        <taxon>Embryophyta</taxon>
        <taxon>Tracheophyta</taxon>
        <taxon>Spermatophyta</taxon>
        <taxon>Magnoliopsida</taxon>
        <taxon>Liliopsida</taxon>
        <taxon>Zingiberales</taxon>
        <taxon>Musaceae</taxon>
        <taxon>Ensete</taxon>
    </lineage>
</organism>
<proteinExistence type="predicted"/>
<evidence type="ECO:0000313" key="2">
    <source>
        <dbReference type="Proteomes" id="UP000287651"/>
    </source>
</evidence>
<name>A0A444ENJ3_ENSVE</name>
<dbReference type="EMBL" id="AMZH03008410">
    <property type="protein sequence ID" value="RRT59007.1"/>
    <property type="molecule type" value="Genomic_DNA"/>
</dbReference>
<evidence type="ECO:0000313" key="1">
    <source>
        <dbReference type="EMBL" id="RRT59007.1"/>
    </source>
</evidence>